<dbReference type="InterPro" id="IPR032672">
    <property type="entry name" value="TmcA/NAT10/Kre33"/>
</dbReference>
<evidence type="ECO:0000256" key="6">
    <source>
        <dbReference type="ARBA" id="ARBA00022741"/>
    </source>
</evidence>
<dbReference type="Gene3D" id="3.40.630.30">
    <property type="match status" value="1"/>
</dbReference>
<proteinExistence type="predicted"/>
<evidence type="ECO:0000259" key="11">
    <source>
        <dbReference type="Pfam" id="PF08351"/>
    </source>
</evidence>
<evidence type="ECO:0000259" key="12">
    <source>
        <dbReference type="Pfam" id="PF13718"/>
    </source>
</evidence>
<dbReference type="PIR" id="C90088">
    <property type="entry name" value="C90088"/>
</dbReference>
<keyword evidence="6" id="KW-0547">Nucleotide-binding</keyword>
<name>Q98RW2_GUITH</name>
<dbReference type="InterPro" id="IPR027417">
    <property type="entry name" value="P-loop_NTPase"/>
</dbReference>
<evidence type="ECO:0000256" key="8">
    <source>
        <dbReference type="ARBA" id="ARBA00023242"/>
    </source>
</evidence>
<keyword evidence="3" id="KW-0698">rRNA processing</keyword>
<dbReference type="GeneID" id="857326"/>
<evidence type="ECO:0000256" key="9">
    <source>
        <dbReference type="ARBA" id="ARBA00023315"/>
    </source>
</evidence>
<dbReference type="RefSeq" id="XP_001713543.1">
    <property type="nucleotide sequence ID" value="XM_001713491.1"/>
</dbReference>
<feature type="domain" description="TcmA/NAT10 helicase" evidence="10">
    <location>
        <begin position="259"/>
        <end position="452"/>
    </location>
</feature>
<dbReference type="GO" id="GO:0005730">
    <property type="term" value="C:nucleolus"/>
    <property type="evidence" value="ECO:0007669"/>
    <property type="project" value="UniProtKB-SubCell"/>
</dbReference>
<dbReference type="Pfam" id="PF05127">
    <property type="entry name" value="NAT10_TcmA_helicase"/>
    <property type="match status" value="1"/>
</dbReference>
<feature type="domain" description="TmcA/NAT10 N-terminal" evidence="11">
    <location>
        <begin position="7"/>
        <end position="181"/>
    </location>
</feature>
<evidence type="ECO:0000256" key="1">
    <source>
        <dbReference type="ARBA" id="ARBA00004229"/>
    </source>
</evidence>
<keyword evidence="5" id="KW-0819">tRNA processing</keyword>
<dbReference type="InterPro" id="IPR000182">
    <property type="entry name" value="GNAT_dom"/>
</dbReference>
<dbReference type="EMBL" id="AF165818">
    <property type="protein sequence ID" value="AAK39838.1"/>
    <property type="molecule type" value="Genomic_DNA"/>
</dbReference>
<evidence type="ECO:0000313" key="15">
    <source>
        <dbReference type="Proteomes" id="UP000242167"/>
    </source>
</evidence>
<dbReference type="Pfam" id="PF08351">
    <property type="entry name" value="TmcA_N"/>
    <property type="match status" value="1"/>
</dbReference>
<protein>
    <recommendedName>
        <fullName evidence="16">N-acetyltransferase domain-containing protein</fullName>
    </recommendedName>
</protein>
<dbReference type="GO" id="GO:0030686">
    <property type="term" value="C:90S preribosome"/>
    <property type="evidence" value="ECO:0007669"/>
    <property type="project" value="TreeGrafter"/>
</dbReference>
<feature type="domain" description="Possible tRNA binding" evidence="13">
    <location>
        <begin position="714"/>
        <end position="857"/>
    </location>
</feature>
<dbReference type="InterPro" id="IPR027992">
    <property type="entry name" value="tRNA_bind_dom"/>
</dbReference>
<dbReference type="Gene3D" id="3.40.50.11040">
    <property type="match status" value="1"/>
</dbReference>
<evidence type="ECO:0000259" key="10">
    <source>
        <dbReference type="Pfam" id="PF05127"/>
    </source>
</evidence>
<dbReference type="GO" id="GO:0000049">
    <property type="term" value="F:tRNA binding"/>
    <property type="evidence" value="ECO:0007669"/>
    <property type="project" value="TreeGrafter"/>
</dbReference>
<evidence type="ECO:0000256" key="2">
    <source>
        <dbReference type="ARBA" id="ARBA00004604"/>
    </source>
</evidence>
<dbReference type="Pfam" id="PF13725">
    <property type="entry name" value="tRNA_bind_2"/>
    <property type="match status" value="1"/>
</dbReference>
<reference evidence="14 15" key="1">
    <citation type="journal article" date="2001" name="Nature">
        <title>The highly reduced genome of an enslaved algal nucleus.</title>
        <authorList>
            <person name="Douglas S."/>
            <person name="Zauner S."/>
            <person name="Fraunholz M."/>
            <person name="Beaton M."/>
            <person name="Penny S."/>
            <person name="Deng L."/>
            <person name="Wu X."/>
            <person name="Reith M."/>
            <person name="Cavalier-Smith T."/>
            <person name="Maier U."/>
        </authorList>
    </citation>
    <scope>NUCLEOTIDE SEQUENCE [LARGE SCALE GENOMIC DNA]</scope>
</reference>
<dbReference type="GO" id="GO:0005524">
    <property type="term" value="F:ATP binding"/>
    <property type="evidence" value="ECO:0007669"/>
    <property type="project" value="UniProtKB-KW"/>
</dbReference>
<dbReference type="GO" id="GO:1904812">
    <property type="term" value="P:rRNA acetylation involved in maturation of SSU-rRNA"/>
    <property type="evidence" value="ECO:0007669"/>
    <property type="project" value="TreeGrafter"/>
</dbReference>
<gene>
    <name evidence="14" type="primary">orf859</name>
</gene>
<dbReference type="InterPro" id="IPR013562">
    <property type="entry name" value="TmcA/NAT10_N"/>
</dbReference>
<evidence type="ECO:0000256" key="5">
    <source>
        <dbReference type="ARBA" id="ARBA00022694"/>
    </source>
</evidence>
<evidence type="ECO:0000256" key="4">
    <source>
        <dbReference type="ARBA" id="ARBA00022679"/>
    </source>
</evidence>
<keyword evidence="4" id="KW-0808">Transferase</keyword>
<comment type="subcellular location">
    <subcellularLocation>
        <location evidence="2">Nucleus</location>
        <location evidence="2">Nucleolus</location>
    </subcellularLocation>
    <subcellularLocation>
        <location evidence="1">Plastid</location>
        <location evidence="1">Chloroplast</location>
    </subcellularLocation>
</comment>
<dbReference type="AlphaFoldDB" id="Q98RW2"/>
<evidence type="ECO:0008006" key="16">
    <source>
        <dbReference type="Google" id="ProtNLM"/>
    </source>
</evidence>
<dbReference type="Gene3D" id="3.40.50.300">
    <property type="entry name" value="P-loop containing nucleotide triphosphate hydrolases"/>
    <property type="match status" value="1"/>
</dbReference>
<dbReference type="PANTHER" id="PTHR10925">
    <property type="entry name" value="N-ACETYLTRANSFERASE 10"/>
    <property type="match status" value="1"/>
</dbReference>
<evidence type="ECO:0000313" key="14">
    <source>
        <dbReference type="EMBL" id="AAK39838.1"/>
    </source>
</evidence>
<dbReference type="GO" id="GO:0008033">
    <property type="term" value="P:tRNA processing"/>
    <property type="evidence" value="ECO:0007669"/>
    <property type="project" value="UniProtKB-KW"/>
</dbReference>
<dbReference type="SUPFAM" id="SSF55729">
    <property type="entry name" value="Acyl-CoA N-acyltransferases (Nat)"/>
    <property type="match status" value="1"/>
</dbReference>
<keyword evidence="8" id="KW-0539">Nucleus</keyword>
<sequence length="859" mass="101845">MSDFYLNQLLELSNKNSFRTIFLISGSNVLHEIAKIHYLLSKYTSKNKNNILWVYNDHNSFEKLKKSKKNILVREFFENSQVRYLYYKDSKKILGNSFRICILQDLKAITPNIFLRIVETIEGGGVIILISDHLEKQKHFNLEDNYININTKSKIYLNLLGRFIENFLYALKNCPVFFFIDSDYIKFDLYKSKISLLNKGIESANTSKKNLYIKLVDSISNVQPINNLIKKTKTFDQARAFLSLTESIADKNKYSRIIMTSGRGRGKSSVLGLACCSAIAYGFSNIFITSTTVENVNTFYAFLILGLETIGLKENKDFEIIFNKRKKCIHKVNIFNTHKQFIKFVKPEEINEKKDFIELLIIEESATFQFEILKTFTGPFITIFSTTYEGYEGSGRSFNVKFLDWIKKDINLENKTRYINKIIYYKEIILSEPIRYSTDDYLEKWINDYFFFKELFPLNTLNLCPDPFSCKLYLVDRNSLFSNHKLSRKILHKIVNIFFFSHYKNSPDDLQLMCDSPFHRIFVLIHQKDISLSLIPDILAAVQISYEGQISKNYAEKKFQYQFSENGDLIPWIISKYYFNFNFAELSGIRIVRIGVHSGIQNLGFGSRIIQQLEEFCKKKHAHNYEVNKFYSKHSQEKKIVQFYPSLFIDLKSRITPEVDYIGVSFNLNSRLFFFWNKNKFKTILIKKNRDLYFTKYSFIMIRDLKVNKININWFLNIQKKFVRNFVNLIDTEFKDLELKVIFYMINDFLINRYKDKSFCFFNNQLLSYYELKKIKMFITKKNLDFDYIGYIFKKISKILLFKNLTVNKLKISEILILIGLGMQKKKINSISRELEMRKDHIFLLIHKILKKFLIYVNY</sequence>
<geneLocation type="nucleomorph" evidence="14"/>
<keyword evidence="7" id="KW-0067">ATP-binding</keyword>
<dbReference type="GO" id="GO:0009507">
    <property type="term" value="C:chloroplast"/>
    <property type="evidence" value="ECO:0007669"/>
    <property type="project" value="UniProtKB-SubCell"/>
</dbReference>
<evidence type="ECO:0000256" key="3">
    <source>
        <dbReference type="ARBA" id="ARBA00022552"/>
    </source>
</evidence>
<dbReference type="PANTHER" id="PTHR10925:SF5">
    <property type="entry name" value="RNA CYTIDINE ACETYLTRANSFERASE"/>
    <property type="match status" value="1"/>
</dbReference>
<dbReference type="InterPro" id="IPR016181">
    <property type="entry name" value="Acyl_CoA_acyltransferase"/>
</dbReference>
<accession>Q98RW2</accession>
<dbReference type="GO" id="GO:1990883">
    <property type="term" value="F:18S rRNA cytidine N-acetyltransferase activity"/>
    <property type="evidence" value="ECO:0007669"/>
    <property type="project" value="TreeGrafter"/>
</dbReference>
<evidence type="ECO:0000259" key="13">
    <source>
        <dbReference type="Pfam" id="PF13725"/>
    </source>
</evidence>
<dbReference type="Proteomes" id="UP000242167">
    <property type="component" value="Nucleomorph 1"/>
</dbReference>
<evidence type="ECO:0000256" key="7">
    <source>
        <dbReference type="ARBA" id="ARBA00022840"/>
    </source>
</evidence>
<dbReference type="Pfam" id="PF13718">
    <property type="entry name" value="GNAT_acetyltr_2"/>
    <property type="match status" value="1"/>
</dbReference>
<organism evidence="14 15">
    <name type="scientific">Guillardia theta</name>
    <name type="common">Cryptophyte</name>
    <name type="synonym">Cryptomonas phi</name>
    <dbReference type="NCBI Taxonomy" id="55529"/>
    <lineage>
        <taxon>Eukaryota</taxon>
        <taxon>Cryptophyceae</taxon>
        <taxon>Pyrenomonadales</taxon>
        <taxon>Geminigeraceae</taxon>
        <taxon>Guillardia</taxon>
    </lineage>
</organism>
<keyword evidence="9" id="KW-0012">Acyltransferase</keyword>
<dbReference type="InterPro" id="IPR007807">
    <property type="entry name" value="TcmA/NAT10_helicase"/>
</dbReference>
<keyword evidence="14" id="KW-0542">Nucleomorph</keyword>
<feature type="domain" description="N-acetyltransferase" evidence="12">
    <location>
        <begin position="493"/>
        <end position="706"/>
    </location>
</feature>